<dbReference type="RefSeq" id="WP_330484790.1">
    <property type="nucleotide sequence ID" value="NZ_JAZBJZ010000074.1"/>
</dbReference>
<evidence type="ECO:0000313" key="3">
    <source>
        <dbReference type="Proteomes" id="UP001333818"/>
    </source>
</evidence>
<evidence type="ECO:0000313" key="2">
    <source>
        <dbReference type="EMBL" id="MEE3718357.1"/>
    </source>
</evidence>
<comment type="caution">
    <text evidence="2">The sequence shown here is derived from an EMBL/GenBank/DDBJ whole genome shotgun (WGS) entry which is preliminary data.</text>
</comment>
<feature type="transmembrane region" description="Helical" evidence="1">
    <location>
        <begin position="201"/>
        <end position="225"/>
    </location>
</feature>
<keyword evidence="3" id="KW-1185">Reference proteome</keyword>
<keyword evidence="1" id="KW-1133">Transmembrane helix</keyword>
<proteinExistence type="predicted"/>
<organism evidence="2 3">
    <name type="scientific">Tumidithrix elongata BACA0141</name>
    <dbReference type="NCBI Taxonomy" id="2716417"/>
    <lineage>
        <taxon>Bacteria</taxon>
        <taxon>Bacillati</taxon>
        <taxon>Cyanobacteriota</taxon>
        <taxon>Cyanophyceae</taxon>
        <taxon>Pseudanabaenales</taxon>
        <taxon>Pseudanabaenaceae</taxon>
        <taxon>Tumidithrix</taxon>
        <taxon>Tumidithrix elongata</taxon>
    </lineage>
</organism>
<reference evidence="2" key="1">
    <citation type="submission" date="2024-01" db="EMBL/GenBank/DDBJ databases">
        <title>Bank of Algae and Cyanobacteria of the Azores (BACA) strain genomes.</title>
        <authorList>
            <person name="Luz R."/>
            <person name="Cordeiro R."/>
            <person name="Fonseca A."/>
            <person name="Goncalves V."/>
        </authorList>
    </citation>
    <scope>NUCLEOTIDE SEQUENCE</scope>
    <source>
        <strain evidence="2">BACA0141</strain>
    </source>
</reference>
<feature type="transmembrane region" description="Helical" evidence="1">
    <location>
        <begin position="264"/>
        <end position="286"/>
    </location>
</feature>
<dbReference type="EMBL" id="JAZBJZ010000074">
    <property type="protein sequence ID" value="MEE3718357.1"/>
    <property type="molecule type" value="Genomic_DNA"/>
</dbReference>
<protein>
    <submittedName>
        <fullName evidence="2">DUF4436 family protein</fullName>
    </submittedName>
</protein>
<gene>
    <name evidence="2" type="ORF">V2H45_16575</name>
</gene>
<dbReference type="Proteomes" id="UP001333818">
    <property type="component" value="Unassembled WGS sequence"/>
</dbReference>
<dbReference type="AlphaFoldDB" id="A0AAW9PU34"/>
<name>A0AAW9PU34_9CYAN</name>
<evidence type="ECO:0000256" key="1">
    <source>
        <dbReference type="SAM" id="Phobius"/>
    </source>
</evidence>
<dbReference type="InterPro" id="IPR027948">
    <property type="entry name" value="DUF4436"/>
</dbReference>
<accession>A0AAW9PU34</accession>
<keyword evidence="1" id="KW-0472">Membrane</keyword>
<dbReference type="Pfam" id="PF14494">
    <property type="entry name" value="DUF4436"/>
    <property type="match status" value="1"/>
</dbReference>
<sequence length="294" mass="32595">MAISKTVKTRRIVVGIICIALFFSAFFLALYAYQNDLTQRSSGYSFGVDEKEPNRISLPIALLAVDPIKGDLSIRITPIPHGSFAIGDTVAMSTDLNFNVSIEGGKGDIQLKKKKIPPSVDGTLSLFNGRVTDYPFDTHEAEIYLYFSNPKDEKQSIPMEVDFIGALPGYIIDTDIIKGFDSAEEIGIKIKISRSIITKAFAMFMLVAMWIVPLAVLVMALAVLLQKRPAEIGMFAYMGALLFVLPAVRNIQPGIPPVGTLTDFLSFFWAELLVAISQMIIFYCWLTRYKVKDS</sequence>
<feature type="transmembrane region" description="Helical" evidence="1">
    <location>
        <begin position="232"/>
        <end position="252"/>
    </location>
</feature>
<keyword evidence="1" id="KW-0812">Transmembrane</keyword>
<feature type="transmembrane region" description="Helical" evidence="1">
    <location>
        <begin position="12"/>
        <end position="33"/>
    </location>
</feature>